<evidence type="ECO:0000256" key="1">
    <source>
        <dbReference type="SAM" id="SignalP"/>
    </source>
</evidence>
<organism evidence="3 4">
    <name type="scientific">Pseudooceanicola pacificus</name>
    <dbReference type="NCBI Taxonomy" id="2676438"/>
    <lineage>
        <taxon>Bacteria</taxon>
        <taxon>Pseudomonadati</taxon>
        <taxon>Pseudomonadota</taxon>
        <taxon>Alphaproteobacteria</taxon>
        <taxon>Rhodobacterales</taxon>
        <taxon>Paracoccaceae</taxon>
        <taxon>Pseudooceanicola</taxon>
    </lineage>
</organism>
<dbReference type="PANTHER" id="PTHR43283">
    <property type="entry name" value="BETA-LACTAMASE-RELATED"/>
    <property type="match status" value="1"/>
</dbReference>
<dbReference type="InterPro" id="IPR012338">
    <property type="entry name" value="Beta-lactam/transpept-like"/>
</dbReference>
<evidence type="ECO:0000313" key="4">
    <source>
        <dbReference type="Proteomes" id="UP000443843"/>
    </source>
</evidence>
<dbReference type="Gene3D" id="3.40.710.10">
    <property type="entry name" value="DD-peptidase/beta-lactamase superfamily"/>
    <property type="match status" value="1"/>
</dbReference>
<protein>
    <submittedName>
        <fullName evidence="3">Serine hydrolase</fullName>
    </submittedName>
</protein>
<keyword evidence="4" id="KW-1185">Reference proteome</keyword>
<sequence>MKAAIRFAAAGAVFAIATATLAADLPMAEPAEVGMSAEKLGRIDALLEDKIAAGAFPGAVVLVARDGRIAHLSALGKRSPEGEAMTTDSIFRIYSMTKPVTSVVALMLVEEGKLDLAAPLSKYLPEFAEMTVATTAADGSVRTEPARRKITVLDLMRHTAGLTYGFFGTGPARAALKAENPGNGEKTNREVAEVLGSLPLEHQPGTVWEYSRATDVLGAVIEVIEGAKLSEVMKARVFDPLGMTRTGFSIDDPADQALIAEPFDDDRMIGNIAVFDPRETRPFETGGGGLVSTAQDYARFMAMLMNGGSFDGVQLLSPATVKYMLTDQLGDIAKGQFDIPGRDYGFGLGVAVRREAGGGVLNGNPGDFFWGGSAGTYMMGDPAEDMFVIWMLQAPRKSAGLRGILRNMIYGSITEIHASAN</sequence>
<name>A0A844WB67_9RHOB</name>
<dbReference type="PANTHER" id="PTHR43283:SF3">
    <property type="entry name" value="BETA-LACTAMASE FAMILY PROTEIN (AFU_ORTHOLOGUE AFUA_5G07500)"/>
    <property type="match status" value="1"/>
</dbReference>
<reference evidence="3 4" key="1">
    <citation type="submission" date="2019-11" db="EMBL/GenBank/DDBJ databases">
        <title>Pseudooceanicola pacifica sp. nov., isolated from deep-sea sediment of the Pacific Ocean.</title>
        <authorList>
            <person name="Lyu L."/>
        </authorList>
    </citation>
    <scope>NUCLEOTIDE SEQUENCE [LARGE SCALE GENOMIC DNA]</scope>
    <source>
        <strain evidence="3 4">216_PA32_1</strain>
    </source>
</reference>
<proteinExistence type="predicted"/>
<keyword evidence="1" id="KW-0732">Signal</keyword>
<accession>A0A844WB67</accession>
<feature type="chain" id="PRO_5032867593" evidence="1">
    <location>
        <begin position="23"/>
        <end position="421"/>
    </location>
</feature>
<comment type="caution">
    <text evidence="3">The sequence shown here is derived from an EMBL/GenBank/DDBJ whole genome shotgun (WGS) entry which is preliminary data.</text>
</comment>
<gene>
    <name evidence="3" type="ORF">GLS40_08245</name>
</gene>
<evidence type="ECO:0000259" key="2">
    <source>
        <dbReference type="Pfam" id="PF00144"/>
    </source>
</evidence>
<dbReference type="RefSeq" id="WP_160382288.1">
    <property type="nucleotide sequence ID" value="NZ_WNXQ01000004.1"/>
</dbReference>
<feature type="signal peptide" evidence="1">
    <location>
        <begin position="1"/>
        <end position="22"/>
    </location>
</feature>
<keyword evidence="3" id="KW-0378">Hydrolase</keyword>
<dbReference type="EMBL" id="WNXQ01000004">
    <property type="protein sequence ID" value="MWB78008.1"/>
    <property type="molecule type" value="Genomic_DNA"/>
</dbReference>
<feature type="domain" description="Beta-lactamase-related" evidence="2">
    <location>
        <begin position="43"/>
        <end position="396"/>
    </location>
</feature>
<evidence type="ECO:0000313" key="3">
    <source>
        <dbReference type="EMBL" id="MWB78008.1"/>
    </source>
</evidence>
<dbReference type="SUPFAM" id="SSF56601">
    <property type="entry name" value="beta-lactamase/transpeptidase-like"/>
    <property type="match status" value="1"/>
</dbReference>
<dbReference type="AlphaFoldDB" id="A0A844WB67"/>
<dbReference type="InterPro" id="IPR001466">
    <property type="entry name" value="Beta-lactam-related"/>
</dbReference>
<dbReference type="Proteomes" id="UP000443843">
    <property type="component" value="Unassembled WGS sequence"/>
</dbReference>
<dbReference type="InterPro" id="IPR050789">
    <property type="entry name" value="Diverse_Enzym_Activities"/>
</dbReference>
<dbReference type="Pfam" id="PF00144">
    <property type="entry name" value="Beta-lactamase"/>
    <property type="match status" value="1"/>
</dbReference>
<dbReference type="GO" id="GO:0016787">
    <property type="term" value="F:hydrolase activity"/>
    <property type="evidence" value="ECO:0007669"/>
    <property type="project" value="UniProtKB-KW"/>
</dbReference>